<feature type="compositionally biased region" description="Low complexity" evidence="3">
    <location>
        <begin position="389"/>
        <end position="410"/>
    </location>
</feature>
<feature type="compositionally biased region" description="Basic and acidic residues" evidence="3">
    <location>
        <begin position="987"/>
        <end position="1006"/>
    </location>
</feature>
<dbReference type="SMART" id="SM00326">
    <property type="entry name" value="SH3"/>
    <property type="match status" value="1"/>
</dbReference>
<feature type="region of interest" description="Disordered" evidence="3">
    <location>
        <begin position="718"/>
        <end position="754"/>
    </location>
</feature>
<feature type="compositionally biased region" description="Polar residues" evidence="3">
    <location>
        <begin position="196"/>
        <end position="205"/>
    </location>
</feature>
<feature type="region of interest" description="Disordered" evidence="3">
    <location>
        <begin position="468"/>
        <end position="540"/>
    </location>
</feature>
<feature type="compositionally biased region" description="Polar residues" evidence="3">
    <location>
        <begin position="1565"/>
        <end position="1578"/>
    </location>
</feature>
<dbReference type="EMBL" id="JAZGQO010000006">
    <property type="protein sequence ID" value="KAK6185654.1"/>
    <property type="molecule type" value="Genomic_DNA"/>
</dbReference>
<dbReference type="Pfam" id="PF07653">
    <property type="entry name" value="SH3_2"/>
    <property type="match status" value="1"/>
</dbReference>
<dbReference type="SUPFAM" id="SSF50044">
    <property type="entry name" value="SH3-domain"/>
    <property type="match status" value="1"/>
</dbReference>
<dbReference type="Proteomes" id="UP001347796">
    <property type="component" value="Unassembled WGS sequence"/>
</dbReference>
<feature type="compositionally biased region" description="Polar residues" evidence="3">
    <location>
        <begin position="346"/>
        <end position="366"/>
    </location>
</feature>
<feature type="region of interest" description="Disordered" evidence="3">
    <location>
        <begin position="389"/>
        <end position="417"/>
    </location>
</feature>
<dbReference type="SUPFAM" id="SSF140741">
    <property type="entry name" value="RUN domain-like"/>
    <property type="match status" value="1"/>
</dbReference>
<dbReference type="PANTHER" id="PTHR15591">
    <property type="entry name" value="RUN AND SH3 DOMAIN CONTAINING"/>
    <property type="match status" value="1"/>
</dbReference>
<dbReference type="InterPro" id="IPR037213">
    <property type="entry name" value="Run_dom_sf"/>
</dbReference>
<gene>
    <name evidence="6" type="ORF">SNE40_007838</name>
</gene>
<feature type="compositionally biased region" description="Polar residues" evidence="3">
    <location>
        <begin position="745"/>
        <end position="754"/>
    </location>
</feature>
<dbReference type="Pfam" id="PF02759">
    <property type="entry name" value="RUN"/>
    <property type="match status" value="1"/>
</dbReference>
<dbReference type="InterPro" id="IPR004012">
    <property type="entry name" value="Run_dom"/>
</dbReference>
<feature type="compositionally biased region" description="Polar residues" evidence="3">
    <location>
        <begin position="1080"/>
        <end position="1096"/>
    </location>
</feature>
<evidence type="ECO:0008006" key="8">
    <source>
        <dbReference type="Google" id="ProtNLM"/>
    </source>
</evidence>
<proteinExistence type="predicted"/>
<feature type="region of interest" description="Disordered" evidence="3">
    <location>
        <begin position="768"/>
        <end position="811"/>
    </location>
</feature>
<feature type="region of interest" description="Disordered" evidence="3">
    <location>
        <begin position="334"/>
        <end position="371"/>
    </location>
</feature>
<reference evidence="6 7" key="1">
    <citation type="submission" date="2024-01" db="EMBL/GenBank/DDBJ databases">
        <title>The genome of the rayed Mediterranean limpet Patella caerulea (Linnaeus, 1758).</title>
        <authorList>
            <person name="Anh-Thu Weber A."/>
            <person name="Halstead-Nussloch G."/>
        </authorList>
    </citation>
    <scope>NUCLEOTIDE SEQUENCE [LARGE SCALE GENOMIC DNA]</scope>
    <source>
        <strain evidence="6">AATW-2023a</strain>
        <tissue evidence="6">Whole specimen</tissue>
    </source>
</reference>
<feature type="compositionally biased region" description="Low complexity" evidence="3">
    <location>
        <begin position="973"/>
        <end position="985"/>
    </location>
</feature>
<keyword evidence="7" id="KW-1185">Reference proteome</keyword>
<feature type="region of interest" description="Disordered" evidence="3">
    <location>
        <begin position="1144"/>
        <end position="1164"/>
    </location>
</feature>
<feature type="compositionally biased region" description="Basic and acidic residues" evidence="3">
    <location>
        <begin position="1540"/>
        <end position="1552"/>
    </location>
</feature>
<dbReference type="InterPro" id="IPR047343">
    <property type="entry name" value="RUSC1_2"/>
</dbReference>
<sequence length="1884" mass="209660">MDSNENITKPTTRSFNTTRQATWKNMSPTHGQINTLLNNENCVDNVENNHKHCENLTNQNVAQTIDTKQCNNNVTGNTDKLDNMNYNNIETEIMMDSLNMNEGYQKLEARATLPKVRAKGKKKYSTWKDVSPSNSKENLVGRKMSDSFGSPKRSRSWDVSQSNSSQTVTWKDMSPTKLKAQVRQKSIRKKRPESGYYSNDVQSEGQDSREEFDSLSGSGSDQINNGRSSSSTPDDAGFSEYYYDEDFTVKFDTNIRNSSLKLKDEQEEELVFPPSLTGSYTRFGNLRESLSHPDLYFGNYESELSGSRTSMEVSSSEREMMCSSDMLDFSNDPLFTPTPTGDLAAQTYSTDSLSRDQANSTTSRSSGDGKLAVDCCPRKDEYFLSFNSSSQGQSTASLSSNSYASQTSSQDGIGTCSPSCSSNDGEEICSNSFHFCQAGQNDEFTNNNGNLRSHPSKSGLDVLQECSIEKSESTNGSKASSGHHSRRSPRNSPKSSPTKNSSKNSPKSSPQKSESAKLQPSKGTYGSLDGQQKLCGTDKQHSLRRVKNLTSWKQVKNLKKFGIMCNSSDRVHSMPDLSVQTSFNTTPHRTYTEQRDLQDISNSFHNKRHSSSLLELYQRMKSPTSMVSMDTIRAVEQILFPDNSINGRFNSECQYSPNSTDSSYDGSDHGCGCRFQEDTRCNSRNSCSSPVRFITPSKNYSRATAVSQDTVQLWHGTKNFSSQFPPKTQDCGVQASMDEPEPTPVLNQSQQTSPNIHREIMTILEDIGEHESRKPFKEPHQRKSSSETRPKPMEHKPTNRRSSSLSPSRYDQPKFYSYRSLPDLSFLSPAQKSDFSCESSLFDPVKIPIILTPVVDDSQQTQSSQRESGYCSCHKDKRYGGSRHKHFESGSSSGFSTSSTSSGIDPDYFECRCCQGSMAKDLERILFLPPHLECTQKFMDRRETSNSSHHHRSDHSGYDHHPSSMGKRKSSRKMSSSSSSNSTSSLHLDRLYSVKEESPTSPEKHEKLHTVFDQGAKLHGHVYRGYHLSGNMEKRYHNREYYEIEADEASYSIEVQEDISCGRKPLKSCLRKMDKGCRSRSLSNPDNLNAQLNDSSKPPRKPNRYSIACDSLFPQTVNKQVEVTEADNPQATLLKKDIQSSTTGIEEDFSEADPQSASSDDVSKANKRVSFASEVLFQSPQCSPQVSPHRLPSAAKVTSIEMEDEELRVEISEPVPPEKPKRLFTDIPPVEFQVSPTLDDLQQGSEELMELNRKIALLSNITRAAETLVLHFAQARDPFDKLRLGSVAETPEVGTLVFKELCPAMEQVIEDKMKPHRTGLHVFGKIHITPWRIAEMSAEVGPYTRSIHQLVKQLKSKPTLLSNKQRFYAFVAGLLNLRLLDFWVGYIQMKDDLVEQVYYPEAILRNSKTKLDKHYNSMLLALQPLSALPFQMEYDLVAQSPAGLRNCSSEIKSESDFQNVTDSVDWVKSGVPKSVSDSEQVAGSTKSRLPIPKAKSLPSNMGPTSNKGYSGAKKLTTFTGVRSGLNQIGQLRVDLSKVNLPKDELPPQERSSDSSSSSSSESKGNKTTWAQQSPTRSPTKMLFSGEFVEQKSESAVVGNVTVTGLTQKFIENRSLESSAGSIEKGDDSSSSLSMKALLDESPAKATAIVKKPELPKLSPKKTLDITTLIDKLLLSNKQPVIVKPVVKRPASSASDLKVDSSESDAVVGSAGFDTKNVNKIDSKVLADSVDEIGDDILGSEEAITQNTGSCVSITGSASNYQPNSTFAVIEASPIMHVQFVKPKVPERAIFNDHVKGCGHSDLALKRDDFRLTEFRYSIALQSYDPDDMNHLSYEEGDILEVLAQLDSDWLYCARGSQEGLVKITSVRPISAEDEFKLMHNDFYK</sequence>
<feature type="compositionally biased region" description="Basic residues" evidence="3">
    <location>
        <begin position="180"/>
        <end position="191"/>
    </location>
</feature>
<feature type="region of interest" description="Disordered" evidence="3">
    <location>
        <begin position="1539"/>
        <end position="1579"/>
    </location>
</feature>
<feature type="compositionally biased region" description="Polar residues" evidence="3">
    <location>
        <begin position="800"/>
        <end position="809"/>
    </location>
</feature>
<feature type="region of interest" description="Disordered" evidence="3">
    <location>
        <begin position="1475"/>
        <end position="1511"/>
    </location>
</feature>
<feature type="compositionally biased region" description="Low complexity" evidence="3">
    <location>
        <begin position="490"/>
        <end position="513"/>
    </location>
</feature>
<evidence type="ECO:0000256" key="1">
    <source>
        <dbReference type="ARBA" id="ARBA00022443"/>
    </source>
</evidence>
<evidence type="ECO:0000259" key="4">
    <source>
        <dbReference type="PROSITE" id="PS50002"/>
    </source>
</evidence>
<dbReference type="PANTHER" id="PTHR15591:SF16">
    <property type="entry name" value="FARNESYL PYROPHOSPHATE SYNTHASE"/>
    <property type="match status" value="1"/>
</dbReference>
<feature type="compositionally biased region" description="Polar residues" evidence="3">
    <location>
        <begin position="215"/>
        <end position="233"/>
    </location>
</feature>
<feature type="region of interest" description="Disordered" evidence="3">
    <location>
        <begin position="882"/>
        <end position="901"/>
    </location>
</feature>
<keyword evidence="1 2" id="KW-0728">SH3 domain</keyword>
<feature type="domain" description="SH3" evidence="4">
    <location>
        <begin position="1812"/>
        <end position="1871"/>
    </location>
</feature>
<dbReference type="SMART" id="SM00593">
    <property type="entry name" value="RUN"/>
    <property type="match status" value="1"/>
</dbReference>
<feature type="region of interest" description="Disordered" evidence="3">
    <location>
        <begin position="119"/>
        <end position="236"/>
    </location>
</feature>
<feature type="compositionally biased region" description="Polar residues" evidence="3">
    <location>
        <begin position="157"/>
        <end position="169"/>
    </location>
</feature>
<comment type="caution">
    <text evidence="6">The sequence shown here is derived from an EMBL/GenBank/DDBJ whole genome shotgun (WGS) entry which is preliminary data.</text>
</comment>
<protein>
    <recommendedName>
        <fullName evidence="8">RUN and SH3 domain-containing protein 1</fullName>
    </recommendedName>
</protein>
<evidence type="ECO:0000313" key="7">
    <source>
        <dbReference type="Proteomes" id="UP001347796"/>
    </source>
</evidence>
<feature type="compositionally biased region" description="Low complexity" evidence="3">
    <location>
        <begin position="1553"/>
        <end position="1562"/>
    </location>
</feature>
<evidence type="ECO:0000313" key="6">
    <source>
        <dbReference type="EMBL" id="KAK6185654.1"/>
    </source>
</evidence>
<feature type="compositionally biased region" description="Polar residues" evidence="3">
    <location>
        <begin position="1497"/>
        <end position="1508"/>
    </location>
</feature>
<dbReference type="PROSITE" id="PS50002">
    <property type="entry name" value="SH3"/>
    <property type="match status" value="1"/>
</dbReference>
<feature type="compositionally biased region" description="Low complexity" evidence="3">
    <location>
        <begin position="889"/>
        <end position="901"/>
    </location>
</feature>
<dbReference type="CDD" id="cd17685">
    <property type="entry name" value="RUN_RUSC"/>
    <property type="match status" value="1"/>
</dbReference>
<feature type="region of interest" description="Disordered" evidence="3">
    <location>
        <begin position="1076"/>
        <end position="1105"/>
    </location>
</feature>
<name>A0AAN8PY06_PATCE</name>
<dbReference type="Gene3D" id="1.20.58.900">
    <property type="match status" value="1"/>
</dbReference>
<dbReference type="Gene3D" id="2.30.30.40">
    <property type="entry name" value="SH3 Domains"/>
    <property type="match status" value="1"/>
</dbReference>
<evidence type="ECO:0000256" key="2">
    <source>
        <dbReference type="PROSITE-ProRule" id="PRU00192"/>
    </source>
</evidence>
<evidence type="ECO:0000256" key="3">
    <source>
        <dbReference type="SAM" id="MobiDB-lite"/>
    </source>
</evidence>
<accession>A0AAN8PY06</accession>
<evidence type="ECO:0000259" key="5">
    <source>
        <dbReference type="PROSITE" id="PS50826"/>
    </source>
</evidence>
<feature type="domain" description="RUN" evidence="5">
    <location>
        <begin position="1292"/>
        <end position="1437"/>
    </location>
</feature>
<feature type="compositionally biased region" description="Basic and acidic residues" evidence="3">
    <location>
        <begin position="768"/>
        <end position="797"/>
    </location>
</feature>
<feature type="region of interest" description="Disordered" evidence="3">
    <location>
        <begin position="943"/>
        <end position="1006"/>
    </location>
</feature>
<dbReference type="InterPro" id="IPR036028">
    <property type="entry name" value="SH3-like_dom_sf"/>
</dbReference>
<organism evidence="6 7">
    <name type="scientific">Patella caerulea</name>
    <name type="common">Rayed Mediterranean limpet</name>
    <dbReference type="NCBI Taxonomy" id="87958"/>
    <lineage>
        <taxon>Eukaryota</taxon>
        <taxon>Metazoa</taxon>
        <taxon>Spiralia</taxon>
        <taxon>Lophotrochozoa</taxon>
        <taxon>Mollusca</taxon>
        <taxon>Gastropoda</taxon>
        <taxon>Patellogastropoda</taxon>
        <taxon>Patelloidea</taxon>
        <taxon>Patellidae</taxon>
        <taxon>Patella</taxon>
    </lineage>
</organism>
<feature type="compositionally biased region" description="Polar residues" evidence="3">
    <location>
        <begin position="1475"/>
        <end position="1487"/>
    </location>
</feature>
<dbReference type="PROSITE" id="PS50826">
    <property type="entry name" value="RUN"/>
    <property type="match status" value="1"/>
</dbReference>
<dbReference type="GO" id="GO:0031410">
    <property type="term" value="C:cytoplasmic vesicle"/>
    <property type="evidence" value="ECO:0007669"/>
    <property type="project" value="TreeGrafter"/>
</dbReference>
<dbReference type="InterPro" id="IPR001452">
    <property type="entry name" value="SH3_domain"/>
</dbReference>